<proteinExistence type="predicted"/>
<dbReference type="RefSeq" id="WP_183613933.1">
    <property type="nucleotide sequence ID" value="NZ_JACICY010000006.1"/>
</dbReference>
<reference evidence="1 2" key="1">
    <citation type="submission" date="2020-08" db="EMBL/GenBank/DDBJ databases">
        <title>Genomic Encyclopedia of Type Strains, Phase IV (KMG-IV): sequencing the most valuable type-strain genomes for metagenomic binning, comparative biology and taxonomic classification.</title>
        <authorList>
            <person name="Goeker M."/>
        </authorList>
    </citation>
    <scope>NUCLEOTIDE SEQUENCE [LARGE SCALE GENOMIC DNA]</scope>
    <source>
        <strain evidence="1 2">DSM 14552</strain>
    </source>
</reference>
<comment type="caution">
    <text evidence="1">The sequence shown here is derived from an EMBL/GenBank/DDBJ whole genome shotgun (WGS) entry which is preliminary data.</text>
</comment>
<protein>
    <submittedName>
        <fullName evidence="1">Uncharacterized protein</fullName>
    </submittedName>
</protein>
<sequence>MGQGLTGEAAVCEAERLLKMAIRLLDDSGNSLAAAHVSHALELLALDEQGISVGSAATPAANDSFSPSWGNWSTATPTLGEAIGAAGP</sequence>
<organism evidence="1 2">
    <name type="scientific">Novosphingobium hassiacum</name>
    <dbReference type="NCBI Taxonomy" id="173676"/>
    <lineage>
        <taxon>Bacteria</taxon>
        <taxon>Pseudomonadati</taxon>
        <taxon>Pseudomonadota</taxon>
        <taxon>Alphaproteobacteria</taxon>
        <taxon>Sphingomonadales</taxon>
        <taxon>Sphingomonadaceae</taxon>
        <taxon>Novosphingobium</taxon>
    </lineage>
</organism>
<name>A0A7W5ZY85_9SPHN</name>
<dbReference type="Proteomes" id="UP000562395">
    <property type="component" value="Unassembled WGS sequence"/>
</dbReference>
<keyword evidence="2" id="KW-1185">Reference proteome</keyword>
<evidence type="ECO:0000313" key="2">
    <source>
        <dbReference type="Proteomes" id="UP000562395"/>
    </source>
</evidence>
<gene>
    <name evidence="1" type="ORF">GGQ88_002716</name>
</gene>
<accession>A0A7W5ZY85</accession>
<dbReference type="EMBL" id="JACICY010000006">
    <property type="protein sequence ID" value="MBB3861432.1"/>
    <property type="molecule type" value="Genomic_DNA"/>
</dbReference>
<dbReference type="AlphaFoldDB" id="A0A7W5ZY85"/>
<evidence type="ECO:0000313" key="1">
    <source>
        <dbReference type="EMBL" id="MBB3861432.1"/>
    </source>
</evidence>